<dbReference type="EMBL" id="CP015017">
    <property type="protein sequence ID" value="APC00157.1"/>
    <property type="molecule type" value="Genomic_DNA"/>
</dbReference>
<accession>A0AAC9ISM5</accession>
<gene>
    <name evidence="1" type="ORF">AOC25_00175</name>
</gene>
<name>A0AAC9ISM5_9BURK</name>
<dbReference type="InterPro" id="IPR019238">
    <property type="entry name" value="AbiEi_2"/>
</dbReference>
<organism evidence="1 2">
    <name type="scientific">Polynucleobacter asymbioticus</name>
    <dbReference type="NCBI Taxonomy" id="576611"/>
    <lineage>
        <taxon>Bacteria</taxon>
        <taxon>Pseudomonadati</taxon>
        <taxon>Pseudomonadota</taxon>
        <taxon>Betaproteobacteria</taxon>
        <taxon>Burkholderiales</taxon>
        <taxon>Burkholderiaceae</taxon>
        <taxon>Polynucleobacter</taxon>
    </lineage>
</organism>
<sequence length="336" mass="38128">MMNLETKEQLILAKAIDAFQRTTGLQIHHVWEGGPADALLTIQTPDHPVHFEAEIKGVIDRFKTLTHIRELGTRTKPVLLVAPYITKEIATQCRELDLPFIDEAGNAYIKTPGLFVYVVGQARPERTHEKPEFTALTTGGLKIVFALLNQKTIAPQTYREIATFAKVALGTVGPVLTNLENRGFLTPTDLGPRRILDKKRLEEEWVAHYPIKLRPKLNARRFTAAKEDWYRDVNIEQYDAYWGGEVAAEKLTGYLKPAKITIYARKNLDRLIVENRLRPDVNGDIEILEAFWAVDTELQMNGVVPALLVYADLLATTNPRNIETARLIYDRYLTQA</sequence>
<dbReference type="Proteomes" id="UP000182060">
    <property type="component" value="Chromosome"/>
</dbReference>
<protein>
    <submittedName>
        <fullName evidence="1">Uncharacterized protein</fullName>
    </submittedName>
</protein>
<evidence type="ECO:0000313" key="2">
    <source>
        <dbReference type="Proteomes" id="UP000182060"/>
    </source>
</evidence>
<dbReference type="AlphaFoldDB" id="A0AAC9ISM5"/>
<reference evidence="1" key="1">
    <citation type="journal article" date="2017" name="Appl. Environ. Microbiol.">
        <title>Microdiversification of a pelagic Polynucleobacter species is mainly driven by acquisition of genomic islands from a partially interspecific gene pool.</title>
        <authorList>
            <person name="Hoetzinger M."/>
            <person name="Hahn M.W."/>
            <person name="Jezberova J."/>
            <person name="Schmidt J."/>
            <person name="Koll U."/>
        </authorList>
    </citation>
    <scope>NUCLEOTIDE SEQUENCE</scope>
    <source>
        <strain evidence="1">MWH-RechtKol4</strain>
    </source>
</reference>
<evidence type="ECO:0000313" key="1">
    <source>
        <dbReference type="EMBL" id="APC00157.1"/>
    </source>
</evidence>
<dbReference type="Pfam" id="PF09952">
    <property type="entry name" value="AbiEi_2"/>
    <property type="match status" value="1"/>
</dbReference>
<dbReference type="RefSeq" id="WP_071538459.1">
    <property type="nucleotide sequence ID" value="NZ_CP015016.1"/>
</dbReference>
<proteinExistence type="predicted"/>